<evidence type="ECO:0000259" key="1">
    <source>
        <dbReference type="Pfam" id="PF08885"/>
    </source>
</evidence>
<feature type="domain" description="GSCFA" evidence="1">
    <location>
        <begin position="40"/>
        <end position="275"/>
    </location>
</feature>
<comment type="caution">
    <text evidence="2">The sequence shown here is derived from an EMBL/GenBank/DDBJ whole genome shotgun (WGS) entry which is preliminary data.</text>
</comment>
<dbReference type="InterPro" id="IPR036514">
    <property type="entry name" value="SGNH_hydro_sf"/>
</dbReference>
<dbReference type="Pfam" id="PF08885">
    <property type="entry name" value="GSCFA"/>
    <property type="match status" value="1"/>
</dbReference>
<evidence type="ECO:0000313" key="2">
    <source>
        <dbReference type="EMBL" id="MSS16247.1"/>
    </source>
</evidence>
<dbReference type="SUPFAM" id="SSF52266">
    <property type="entry name" value="SGNH hydrolase"/>
    <property type="match status" value="1"/>
</dbReference>
<protein>
    <submittedName>
        <fullName evidence="2">GSCFA domain-containing protein</fullName>
    </submittedName>
</protein>
<dbReference type="Gene3D" id="3.40.50.1110">
    <property type="entry name" value="SGNH hydrolase"/>
    <property type="match status" value="1"/>
</dbReference>
<accession>A0A6L5X9G4</accession>
<dbReference type="EMBL" id="VULT01000001">
    <property type="protein sequence ID" value="MSS16247.1"/>
    <property type="molecule type" value="Genomic_DNA"/>
</dbReference>
<name>A0A6L5X9G4_9BACT</name>
<proteinExistence type="predicted"/>
<sequence length="344" mass="39137">MTQNCTNFALSYKAGNKMDFRTTIHTTDNQGIMHHSDSYMMLGSCFSDNMGNKLRAAMVDVDVNPFGTIYNPYSIATSLERLMAGESERGIDLFEAGGVWNSYHFHSRYSLPDKQATLEKMNARIAAAHQRLATCNTLIITLGTAVVYRLKSTGEVVANCHKVPQHHFTRTMASVDEMTATLGATLERLHAFNPGLRVIFTLSPIRHIADGLQVNSLSKASLRVTIDNLNRAYKDFTGYFPAYEIMLDDLRDYRFYAPDMVHPSEVAIEYMWQVFQATYFDDASTQAIARCERVTKRLNHRPMSSNREVVERFNADTRSVVRNLAKEYPYIKRIKEIQNILSVQ</sequence>
<reference evidence="2 3" key="1">
    <citation type="submission" date="2019-08" db="EMBL/GenBank/DDBJ databases">
        <title>In-depth cultivation of the pig gut microbiome towards novel bacterial diversity and tailored functional studies.</title>
        <authorList>
            <person name="Wylensek D."/>
            <person name="Hitch T.C.A."/>
            <person name="Clavel T."/>
        </authorList>
    </citation>
    <scope>NUCLEOTIDE SEQUENCE [LARGE SCALE GENOMIC DNA]</scope>
    <source>
        <strain evidence="2 3">Oil-RF-744-WCA-WT-10</strain>
    </source>
</reference>
<organism evidence="2 3">
    <name type="scientific">Sodaliphilus pleomorphus</name>
    <dbReference type="NCBI Taxonomy" id="2606626"/>
    <lineage>
        <taxon>Bacteria</taxon>
        <taxon>Pseudomonadati</taxon>
        <taxon>Bacteroidota</taxon>
        <taxon>Bacteroidia</taxon>
        <taxon>Bacteroidales</taxon>
        <taxon>Muribaculaceae</taxon>
        <taxon>Sodaliphilus</taxon>
    </lineage>
</organism>
<dbReference type="Proteomes" id="UP000483362">
    <property type="component" value="Unassembled WGS sequence"/>
</dbReference>
<gene>
    <name evidence="2" type="ORF">FYJ29_00435</name>
</gene>
<evidence type="ECO:0000313" key="3">
    <source>
        <dbReference type="Proteomes" id="UP000483362"/>
    </source>
</evidence>
<dbReference type="AlphaFoldDB" id="A0A6L5X9G4"/>
<keyword evidence="3" id="KW-1185">Reference proteome</keyword>
<dbReference type="GO" id="GO:0016788">
    <property type="term" value="F:hydrolase activity, acting on ester bonds"/>
    <property type="evidence" value="ECO:0007669"/>
    <property type="project" value="UniProtKB-ARBA"/>
</dbReference>
<dbReference type="InterPro" id="IPR014982">
    <property type="entry name" value="GSCFA"/>
</dbReference>